<organism evidence="1 2">
    <name type="scientific">Cupriavidus pauculus</name>
    <dbReference type="NCBI Taxonomy" id="82633"/>
    <lineage>
        <taxon>Bacteria</taxon>
        <taxon>Pseudomonadati</taxon>
        <taxon>Pseudomonadota</taxon>
        <taxon>Betaproteobacteria</taxon>
        <taxon>Burkholderiales</taxon>
        <taxon>Burkholderiaceae</taxon>
        <taxon>Cupriavidus</taxon>
    </lineage>
</organism>
<evidence type="ECO:0000313" key="1">
    <source>
        <dbReference type="EMBL" id="PLP96687.1"/>
    </source>
</evidence>
<name>A0A2N5C3A1_9BURK</name>
<dbReference type="RefSeq" id="WP_101685319.1">
    <property type="nucleotide sequence ID" value="NZ_PJRP01000024.1"/>
</dbReference>
<dbReference type="AlphaFoldDB" id="A0A2N5C3A1"/>
<gene>
    <name evidence="1" type="ORF">CYJ10_31255</name>
</gene>
<evidence type="ECO:0000313" key="2">
    <source>
        <dbReference type="Proteomes" id="UP000234341"/>
    </source>
</evidence>
<dbReference type="Pfam" id="PF11453">
    <property type="entry name" value="DUF2950"/>
    <property type="match status" value="1"/>
</dbReference>
<dbReference type="InterPro" id="IPR021556">
    <property type="entry name" value="DUF2950"/>
</dbReference>
<dbReference type="OrthoDB" id="108782at2"/>
<sequence>MVASTVASMAAPATAVAQQVFPSPEAAMDALGDGVARSDTDALQCVLGAQYRRIVPPHLDQQDIYDFLGAWANHHAIRKDGENAASVEVGGSGWTFPVPIVKRKAGWQFDLTAGEREVRVSRIGRNEIVAMDTLLQLADAQQRYAEQVGKGGFAGQLVSTPGKTNGLYWPSASKENDSPLGPDALAMGPETPPDEAFFGYRYGVIAPPKGSNARFAFIAWPARYGDSGVHSFMLDSERRFYERDLGKGTVSRAGAIRTFTPEGWEPVAKQ</sequence>
<accession>A0A2N5C3A1</accession>
<protein>
    <submittedName>
        <fullName evidence="1">DUF2950 domain-containing protein</fullName>
    </submittedName>
</protein>
<reference evidence="1 2" key="1">
    <citation type="submission" date="2017-12" db="EMBL/GenBank/DDBJ databases">
        <title>Genome sequence of the active heterotrophic nitrifier-denitrifier, Cupriavidus pauculus UM1.</title>
        <authorList>
            <person name="Putonti C."/>
            <person name="Castignetti D."/>
        </authorList>
    </citation>
    <scope>NUCLEOTIDE SEQUENCE [LARGE SCALE GENOMIC DNA]</scope>
    <source>
        <strain evidence="1 2">UM1</strain>
    </source>
</reference>
<dbReference type="EMBL" id="PJRP01000024">
    <property type="protein sequence ID" value="PLP96687.1"/>
    <property type="molecule type" value="Genomic_DNA"/>
</dbReference>
<proteinExistence type="predicted"/>
<dbReference type="Proteomes" id="UP000234341">
    <property type="component" value="Unassembled WGS sequence"/>
</dbReference>
<dbReference type="STRING" id="82633.GCA_000974605_03575"/>
<comment type="caution">
    <text evidence="1">The sequence shown here is derived from an EMBL/GenBank/DDBJ whole genome shotgun (WGS) entry which is preliminary data.</text>
</comment>